<comment type="caution">
    <text evidence="1">The sequence shown here is derived from an EMBL/GenBank/DDBJ whole genome shotgun (WGS) entry which is preliminary data.</text>
</comment>
<protein>
    <submittedName>
        <fullName evidence="1">Uncharacterized protein</fullName>
    </submittedName>
</protein>
<organism evidence="1 2">
    <name type="scientific">Mycolicibacterium lutetiense</name>
    <dbReference type="NCBI Taxonomy" id="1641992"/>
    <lineage>
        <taxon>Bacteria</taxon>
        <taxon>Bacillati</taxon>
        <taxon>Actinomycetota</taxon>
        <taxon>Actinomycetes</taxon>
        <taxon>Mycobacteriales</taxon>
        <taxon>Mycobacteriaceae</taxon>
        <taxon>Mycolicibacterium</taxon>
    </lineage>
</organism>
<keyword evidence="2" id="KW-1185">Reference proteome</keyword>
<evidence type="ECO:0000313" key="2">
    <source>
        <dbReference type="Proteomes" id="UP000694460"/>
    </source>
</evidence>
<proteinExistence type="predicted"/>
<gene>
    <name evidence="1" type="ORF">JOF57_005714</name>
</gene>
<dbReference type="EMBL" id="JAGIOP010000002">
    <property type="protein sequence ID" value="MBP2455801.1"/>
    <property type="molecule type" value="Genomic_DNA"/>
</dbReference>
<sequence>MDLMSPDGTFIRAVMEAQRAADLTLVRKRNALDNVGFPGFARAFNNPERADNYFSLPNKGWSYAGTDYYEVVKFSRDGETRTAGVCNYKSMTASKPPGNDCTKP</sequence>
<name>A0ABS5A2Y7_9MYCO</name>
<dbReference type="RefSeq" id="WP_209922599.1">
    <property type="nucleotide sequence ID" value="NZ_JAGIOP010000002.1"/>
</dbReference>
<reference evidence="1 2" key="1">
    <citation type="submission" date="2021-03" db="EMBL/GenBank/DDBJ databases">
        <title>Sequencing the genomes of 1000 actinobacteria strains.</title>
        <authorList>
            <person name="Klenk H.-P."/>
        </authorList>
    </citation>
    <scope>NUCLEOTIDE SEQUENCE [LARGE SCALE GENOMIC DNA]</scope>
    <source>
        <strain evidence="1 2">DSM 46713</strain>
    </source>
</reference>
<evidence type="ECO:0000313" key="1">
    <source>
        <dbReference type="EMBL" id="MBP2455801.1"/>
    </source>
</evidence>
<accession>A0ABS5A2Y7</accession>
<dbReference type="Proteomes" id="UP000694460">
    <property type="component" value="Unassembled WGS sequence"/>
</dbReference>